<feature type="transmembrane region" description="Helical" evidence="2">
    <location>
        <begin position="517"/>
        <end position="539"/>
    </location>
</feature>
<proteinExistence type="inferred from homology"/>
<feature type="chain" id="PRO_5038100719" description="Menorin-like domain-containing protein" evidence="3">
    <location>
        <begin position="20"/>
        <end position="541"/>
    </location>
</feature>
<evidence type="ECO:0000313" key="5">
    <source>
        <dbReference type="Proteomes" id="UP000887565"/>
    </source>
</evidence>
<dbReference type="Pfam" id="PF10223">
    <property type="entry name" value="Menorin_N"/>
    <property type="match status" value="1"/>
</dbReference>
<dbReference type="WBParaSite" id="nRc.2.0.1.t44867-RA">
    <property type="protein sequence ID" value="nRc.2.0.1.t44867-RA"/>
    <property type="gene ID" value="nRc.2.0.1.g44867"/>
</dbReference>
<evidence type="ECO:0000256" key="3">
    <source>
        <dbReference type="SAM" id="SignalP"/>
    </source>
</evidence>
<reference evidence="6" key="1">
    <citation type="submission" date="2022-11" db="UniProtKB">
        <authorList>
            <consortium name="WormBaseParasite"/>
        </authorList>
    </citation>
    <scope>IDENTIFICATION</scope>
</reference>
<accession>A0A915L2Z7</accession>
<keyword evidence="2" id="KW-0812">Transmembrane</keyword>
<protein>
    <recommendedName>
        <fullName evidence="4">Menorin-like domain-containing protein</fullName>
    </recommendedName>
</protein>
<name>A0A915L2Z7_ROMCU</name>
<dbReference type="AlphaFoldDB" id="A0A915L2Z7"/>
<sequence>MTIKFVVMYILALVREAGSTKTKFRSLDDRSEVEVDNAENLRYVRHVNDINMLEKVLKDSAKLILQVNVLSKRLVQPVLQYLSAMKFEIGFPVIIHGTVRLNMNEQLQDLRSVEPYHFADLINSCTASNLVVSLEVKVGTKTSKYTWRQILDVAEFTSTLDHKSIIFQVGLSLLSTSLHQLTWLISSRSNSYLTLRWRLGNGFEDLMASAALMKYLDSSKIFFDLPDYHRSYTIGKMKHLIQTVPKIPGFESNRVQWHRITKFSPIEALSTALPGRSGVALMGYPSTILSTDLPSPINSTTNNRRYNFAKIKLKTTVFFSPKEENFGLNPAEKTGFTLYFSTDDSFSKSFDQLENRLSIDSIRLSLKIDGEFFIENLAANKNDDFSLLIKNDEDRRSQNFYAYYAADNRNFVLPEKSSSVVEKLSDCFDLRITVDRTAIYFTVIPLRKFFCPGNRPVSDKDGFWSNDRVDDGSENDGRNFLAKTIKLPIRSYGQFKKLYIQKSGHWSVDCLVFDFKYNSSFCSSLNVLLYLLLVCYFVFQS</sequence>
<feature type="domain" description="Menorin-like" evidence="4">
    <location>
        <begin position="52"/>
        <end position="228"/>
    </location>
</feature>
<dbReference type="InterPro" id="IPR019356">
    <property type="entry name" value="Menorin_dom"/>
</dbReference>
<organism evidence="5 6">
    <name type="scientific">Romanomermis culicivorax</name>
    <name type="common">Nematode worm</name>
    <dbReference type="NCBI Taxonomy" id="13658"/>
    <lineage>
        <taxon>Eukaryota</taxon>
        <taxon>Metazoa</taxon>
        <taxon>Ecdysozoa</taxon>
        <taxon>Nematoda</taxon>
        <taxon>Enoplea</taxon>
        <taxon>Dorylaimia</taxon>
        <taxon>Mermithida</taxon>
        <taxon>Mermithoidea</taxon>
        <taxon>Mermithidae</taxon>
        <taxon>Romanomermis</taxon>
    </lineage>
</organism>
<feature type="signal peptide" evidence="3">
    <location>
        <begin position="1"/>
        <end position="19"/>
    </location>
</feature>
<evidence type="ECO:0000259" key="4">
    <source>
        <dbReference type="Pfam" id="PF10223"/>
    </source>
</evidence>
<dbReference type="Proteomes" id="UP000887565">
    <property type="component" value="Unplaced"/>
</dbReference>
<comment type="similarity">
    <text evidence="1">Belongs to the menorin family.</text>
</comment>
<evidence type="ECO:0000256" key="2">
    <source>
        <dbReference type="SAM" id="Phobius"/>
    </source>
</evidence>
<keyword evidence="2" id="KW-0472">Membrane</keyword>
<evidence type="ECO:0000256" key="1">
    <source>
        <dbReference type="ARBA" id="ARBA00044953"/>
    </source>
</evidence>
<keyword evidence="5" id="KW-1185">Reference proteome</keyword>
<evidence type="ECO:0000313" key="6">
    <source>
        <dbReference type="WBParaSite" id="nRc.2.0.1.t44867-RA"/>
    </source>
</evidence>
<keyword evidence="2" id="KW-1133">Transmembrane helix</keyword>
<keyword evidence="3" id="KW-0732">Signal</keyword>